<accession>A0A813HR00</accession>
<feature type="non-terminal residue" evidence="2">
    <location>
        <position position="107"/>
    </location>
</feature>
<dbReference type="AlphaFoldDB" id="A0A813HR00"/>
<protein>
    <submittedName>
        <fullName evidence="2">Uncharacterized protein</fullName>
    </submittedName>
</protein>
<organism evidence="2 3">
    <name type="scientific">Polarella glacialis</name>
    <name type="common">Dinoflagellate</name>
    <dbReference type="NCBI Taxonomy" id="89957"/>
    <lineage>
        <taxon>Eukaryota</taxon>
        <taxon>Sar</taxon>
        <taxon>Alveolata</taxon>
        <taxon>Dinophyceae</taxon>
        <taxon>Suessiales</taxon>
        <taxon>Suessiaceae</taxon>
        <taxon>Polarella</taxon>
    </lineage>
</organism>
<name>A0A813HR00_POLGL</name>
<keyword evidence="1" id="KW-0732">Signal</keyword>
<feature type="chain" id="PRO_5032889985" evidence="1">
    <location>
        <begin position="30"/>
        <end position="107"/>
    </location>
</feature>
<proteinExistence type="predicted"/>
<sequence length="107" mass="10746">GAWSLGREGALAVGGLAAVVALLAANASALEDAIGALGDQLFKALGTDVAGFALPLAFSRFAVPGSRSEGPWSRTALALAVGGAALTDCRLRALGRLQNFELLLAIQ</sequence>
<feature type="non-terminal residue" evidence="2">
    <location>
        <position position="1"/>
    </location>
</feature>
<gene>
    <name evidence="2" type="ORF">PGLA1383_LOCUS54929</name>
</gene>
<feature type="signal peptide" evidence="1">
    <location>
        <begin position="1"/>
        <end position="29"/>
    </location>
</feature>
<dbReference type="EMBL" id="CAJNNV010032422">
    <property type="protein sequence ID" value="CAE8639954.1"/>
    <property type="molecule type" value="Genomic_DNA"/>
</dbReference>
<comment type="caution">
    <text evidence="2">The sequence shown here is derived from an EMBL/GenBank/DDBJ whole genome shotgun (WGS) entry which is preliminary data.</text>
</comment>
<reference evidence="2" key="1">
    <citation type="submission" date="2021-02" db="EMBL/GenBank/DDBJ databases">
        <authorList>
            <person name="Dougan E. K."/>
            <person name="Rhodes N."/>
            <person name="Thang M."/>
            <person name="Chan C."/>
        </authorList>
    </citation>
    <scope>NUCLEOTIDE SEQUENCE</scope>
</reference>
<dbReference type="Proteomes" id="UP000654075">
    <property type="component" value="Unassembled WGS sequence"/>
</dbReference>
<evidence type="ECO:0000313" key="2">
    <source>
        <dbReference type="EMBL" id="CAE8639954.1"/>
    </source>
</evidence>
<evidence type="ECO:0000313" key="3">
    <source>
        <dbReference type="Proteomes" id="UP000654075"/>
    </source>
</evidence>
<evidence type="ECO:0000256" key="1">
    <source>
        <dbReference type="SAM" id="SignalP"/>
    </source>
</evidence>
<keyword evidence="3" id="KW-1185">Reference proteome</keyword>